<reference evidence="8 9" key="1">
    <citation type="submission" date="2018-02" db="EMBL/GenBank/DDBJ databases">
        <title>Genomic Reconstructions from Amazon Rainforest and Pasture Soil Reveal Novel Insights into the Physiology of Candidate Phyla in Tropical Sites.</title>
        <authorList>
            <person name="Kroeger M.E."/>
            <person name="Delmont T."/>
            <person name="Eren A.M."/>
            <person name="Guo J."/>
            <person name="Meyer K.M."/>
            <person name="Khan K."/>
            <person name="Rodrigues J.L.M."/>
            <person name="Bohannan B.J.M."/>
            <person name="Tringe S."/>
            <person name="Borges C.D."/>
            <person name="Tiedje J."/>
            <person name="Tsai S.M."/>
            <person name="Nusslein K."/>
        </authorList>
    </citation>
    <scope>NUCLEOTIDE SEQUENCE [LARGE SCALE GENOMIC DNA]</scope>
    <source>
        <strain evidence="8">Amazon FNV 2010 28 9</strain>
    </source>
</reference>
<evidence type="ECO:0000256" key="2">
    <source>
        <dbReference type="ARBA" id="ARBA00020675"/>
    </source>
</evidence>
<dbReference type="PANTHER" id="PTHR43381">
    <property type="entry name" value="TRANSLATION INITIATION FACTOR IF-2-RELATED"/>
    <property type="match status" value="1"/>
</dbReference>
<dbReference type="Pfam" id="PF11987">
    <property type="entry name" value="IF-2"/>
    <property type="match status" value="1"/>
</dbReference>
<proteinExistence type="inferred from homology"/>
<dbReference type="CDD" id="cd03692">
    <property type="entry name" value="mtIF2_IVc"/>
    <property type="match status" value="1"/>
</dbReference>
<name>A0A317JRE2_9BACT</name>
<dbReference type="FunFam" id="2.40.30.10:FF:000008">
    <property type="entry name" value="Translation initiation factor IF-2"/>
    <property type="match status" value="1"/>
</dbReference>
<accession>A0A317JRE2</accession>
<evidence type="ECO:0000256" key="6">
    <source>
        <dbReference type="ARBA" id="ARBA00023134"/>
    </source>
</evidence>
<dbReference type="Proteomes" id="UP000246104">
    <property type="component" value="Unassembled WGS sequence"/>
</dbReference>
<dbReference type="InterPro" id="IPR005225">
    <property type="entry name" value="Small_GTP-bd"/>
</dbReference>
<evidence type="ECO:0000256" key="4">
    <source>
        <dbReference type="ARBA" id="ARBA00022741"/>
    </source>
</evidence>
<keyword evidence="4" id="KW-0547">Nucleotide-binding</keyword>
<dbReference type="GO" id="GO:0005525">
    <property type="term" value="F:GTP binding"/>
    <property type="evidence" value="ECO:0007669"/>
    <property type="project" value="UniProtKB-KW"/>
</dbReference>
<dbReference type="Gene3D" id="3.40.50.300">
    <property type="entry name" value="P-loop containing nucleotide triphosphate hydrolases"/>
    <property type="match status" value="1"/>
</dbReference>
<dbReference type="SUPFAM" id="SSF52156">
    <property type="entry name" value="Initiation factor IF2/eIF5b, domain 3"/>
    <property type="match status" value="1"/>
</dbReference>
<dbReference type="InterPro" id="IPR027417">
    <property type="entry name" value="P-loop_NTPase"/>
</dbReference>
<organism evidence="8 9">
    <name type="scientific">Candidatus Cerribacteria bacterium 'Amazon FNV 2010 28 9'</name>
    <dbReference type="NCBI Taxonomy" id="2081795"/>
    <lineage>
        <taxon>Bacteria</taxon>
        <taxon>Candidatus Cerribacteria</taxon>
    </lineage>
</organism>
<evidence type="ECO:0000313" key="9">
    <source>
        <dbReference type="Proteomes" id="UP000246104"/>
    </source>
</evidence>
<gene>
    <name evidence="8" type="ORF">C5B42_00775</name>
</gene>
<dbReference type="InterPro" id="IPR015760">
    <property type="entry name" value="TIF_IF2"/>
</dbReference>
<dbReference type="GO" id="GO:0003924">
    <property type="term" value="F:GTPase activity"/>
    <property type="evidence" value="ECO:0007669"/>
    <property type="project" value="InterPro"/>
</dbReference>
<dbReference type="SUPFAM" id="SSF52540">
    <property type="entry name" value="P-loop containing nucleoside triphosphate hydrolases"/>
    <property type="match status" value="1"/>
</dbReference>
<feature type="domain" description="Tr-type G" evidence="7">
    <location>
        <begin position="1"/>
        <end position="151"/>
    </location>
</feature>
<dbReference type="Pfam" id="PF00009">
    <property type="entry name" value="GTP_EFTU"/>
    <property type="match status" value="1"/>
</dbReference>
<dbReference type="Pfam" id="PF22042">
    <property type="entry name" value="EF-G_D2"/>
    <property type="match status" value="1"/>
</dbReference>
<evidence type="ECO:0000256" key="3">
    <source>
        <dbReference type="ARBA" id="ARBA00022540"/>
    </source>
</evidence>
<dbReference type="SUPFAM" id="SSF50447">
    <property type="entry name" value="Translation proteins"/>
    <property type="match status" value="2"/>
</dbReference>
<evidence type="ECO:0000256" key="5">
    <source>
        <dbReference type="ARBA" id="ARBA00022917"/>
    </source>
</evidence>
<dbReference type="GO" id="GO:0005737">
    <property type="term" value="C:cytoplasm"/>
    <property type="evidence" value="ECO:0007669"/>
    <property type="project" value="TreeGrafter"/>
</dbReference>
<dbReference type="InterPro" id="IPR053905">
    <property type="entry name" value="EF-G-like_DII"/>
</dbReference>
<dbReference type="PANTHER" id="PTHR43381:SF4">
    <property type="entry name" value="EUKARYOTIC TRANSLATION INITIATION FACTOR 5B"/>
    <property type="match status" value="1"/>
</dbReference>
<keyword evidence="6" id="KW-0342">GTP-binding</keyword>
<comment type="caution">
    <text evidence="8">The sequence shown here is derived from an EMBL/GenBank/DDBJ whole genome shotgun (WGS) entry which is preliminary data.</text>
</comment>
<dbReference type="CDD" id="cd01887">
    <property type="entry name" value="IF2_eIF5B"/>
    <property type="match status" value="1"/>
</dbReference>
<dbReference type="Gene3D" id="2.40.30.10">
    <property type="entry name" value="Translation factors"/>
    <property type="match status" value="2"/>
</dbReference>
<dbReference type="InterPro" id="IPR023115">
    <property type="entry name" value="TIF_IF2_dom3"/>
</dbReference>
<protein>
    <recommendedName>
        <fullName evidence="2">Translation initiation factor IF-2</fullName>
    </recommendedName>
</protein>
<evidence type="ECO:0000313" key="8">
    <source>
        <dbReference type="EMBL" id="PWU24093.1"/>
    </source>
</evidence>
<dbReference type="InterPro" id="IPR009000">
    <property type="entry name" value="Transl_B-barrel_sf"/>
</dbReference>
<dbReference type="Gene3D" id="3.40.50.10050">
    <property type="entry name" value="Translation initiation factor IF- 2, domain 3"/>
    <property type="match status" value="1"/>
</dbReference>
<keyword evidence="3" id="KW-0396">Initiation factor</keyword>
<dbReference type="AlphaFoldDB" id="A0A317JRE2"/>
<keyword evidence="5" id="KW-0648">Protein biosynthesis</keyword>
<dbReference type="NCBIfam" id="TIGR00231">
    <property type="entry name" value="small_GTP"/>
    <property type="match status" value="1"/>
</dbReference>
<sequence length="449" mass="48238">MDAIRSAHVADREAGGITQHIGAYQITHNDRVMTFIDTPGHAAFSKMRSRGATVTDIVVLVVAADDGVMPQTIESIQHIKQAGVQFLVAINKIDSPNANPIHVKTQLAEHEVFVEGFGGSTSVVEVSAKTKQGIPELLEMLLLMADVAELKADPDGEFEGVVIESGKDARRGVSATVLVKNGSLKVKSPLFATDAQGKVRSMMDANGKMVTQAIPAMPVVVLGFETVPAVGSVVKNVPIEHQAVVAQSAQASTGEEKLKFMLKADVAGSLEAIKGALGDSVELMAASVGDVSESDVLLAETMKAKILGFNVNVPKSVEQLATTQNVKIKTYKIIYELLEDIEKQVYVFTHPGMDEEEVGTAEIVALFDIRGDKIAGCKVKTGEVKKGMNIFWRIKRGEEVVFEPRLKSIKQGKLDVESVNAPLECGIVFRGNPSFQVGDVIVCYTKKEV</sequence>
<dbReference type="PROSITE" id="PS51722">
    <property type="entry name" value="G_TR_2"/>
    <property type="match status" value="1"/>
</dbReference>
<dbReference type="GO" id="GO:0003743">
    <property type="term" value="F:translation initiation factor activity"/>
    <property type="evidence" value="ECO:0007669"/>
    <property type="project" value="UniProtKB-KW"/>
</dbReference>
<dbReference type="FunFam" id="3.40.50.10050:FF:000001">
    <property type="entry name" value="Translation initiation factor IF-2"/>
    <property type="match status" value="1"/>
</dbReference>
<dbReference type="EMBL" id="PSRQ01000013">
    <property type="protein sequence ID" value="PWU24093.1"/>
    <property type="molecule type" value="Genomic_DNA"/>
</dbReference>
<dbReference type="FunFam" id="3.40.50.300:FF:000019">
    <property type="entry name" value="Translation initiation factor IF-2"/>
    <property type="match status" value="1"/>
</dbReference>
<evidence type="ECO:0000256" key="1">
    <source>
        <dbReference type="ARBA" id="ARBA00007733"/>
    </source>
</evidence>
<dbReference type="InterPro" id="IPR036925">
    <property type="entry name" value="TIF_IF2_dom3_sf"/>
</dbReference>
<dbReference type="InterPro" id="IPR000795">
    <property type="entry name" value="T_Tr_GTP-bd_dom"/>
</dbReference>
<evidence type="ECO:0000259" key="7">
    <source>
        <dbReference type="PROSITE" id="PS51722"/>
    </source>
</evidence>
<comment type="similarity">
    <text evidence="1">Belongs to the TRAFAC class translation factor GTPase superfamily. Classic translation factor GTPase family. IF-2 subfamily.</text>
</comment>